<keyword evidence="2" id="KW-1185">Reference proteome</keyword>
<reference evidence="1 2" key="1">
    <citation type="submission" date="2016-11" db="EMBL/GenBank/DDBJ databases">
        <authorList>
            <person name="Jaros S."/>
            <person name="Januszkiewicz K."/>
            <person name="Wedrychowicz H."/>
        </authorList>
    </citation>
    <scope>NUCLEOTIDE SEQUENCE [LARGE SCALE GENOMIC DNA]</scope>
    <source>
        <strain evidence="1 2">DSM 46144</strain>
    </source>
</reference>
<evidence type="ECO:0000313" key="2">
    <source>
        <dbReference type="Proteomes" id="UP000184440"/>
    </source>
</evidence>
<dbReference type="Proteomes" id="UP000184440">
    <property type="component" value="Unassembled WGS sequence"/>
</dbReference>
<name>A0A1M7RN54_9ACTN</name>
<protein>
    <submittedName>
        <fullName evidence="1">Uncharacterized protein</fullName>
    </submittedName>
</protein>
<evidence type="ECO:0000313" key="1">
    <source>
        <dbReference type="EMBL" id="SHN47496.1"/>
    </source>
</evidence>
<dbReference type="STRING" id="134849.SAMN05443668_12454"/>
<dbReference type="EMBL" id="FRCS01000024">
    <property type="protein sequence ID" value="SHN47496.1"/>
    <property type="molecule type" value="Genomic_DNA"/>
</dbReference>
<dbReference type="RefSeq" id="WP_073265391.1">
    <property type="nucleotide sequence ID" value="NZ_FRCS01000024.1"/>
</dbReference>
<gene>
    <name evidence="1" type="ORF">SAMN05443668_12454</name>
</gene>
<proteinExistence type="predicted"/>
<dbReference type="OrthoDB" id="5195073at2"/>
<sequence length="64" mass="6933">MGVSSESAALEWNWILRGRPWCAHEAGALRASDGEHLICVECGALWWHHGSPPPPRGEGNELSG</sequence>
<dbReference type="AlphaFoldDB" id="A0A1M7RN54"/>
<accession>A0A1M7RN54</accession>
<organism evidence="1 2">
    <name type="scientific">Cryptosporangium aurantiacum</name>
    <dbReference type="NCBI Taxonomy" id="134849"/>
    <lineage>
        <taxon>Bacteria</taxon>
        <taxon>Bacillati</taxon>
        <taxon>Actinomycetota</taxon>
        <taxon>Actinomycetes</taxon>
        <taxon>Cryptosporangiales</taxon>
        <taxon>Cryptosporangiaceae</taxon>
        <taxon>Cryptosporangium</taxon>
    </lineage>
</organism>